<dbReference type="PRINTS" id="PR00081">
    <property type="entry name" value="GDHRDH"/>
</dbReference>
<dbReference type="Proteomes" id="UP000735302">
    <property type="component" value="Unassembled WGS sequence"/>
</dbReference>
<comment type="caution">
    <text evidence="1">The sequence shown here is derived from an EMBL/GenBank/DDBJ whole genome shotgun (WGS) entry which is preliminary data.</text>
</comment>
<proteinExistence type="predicted"/>
<organism evidence="1 2">
    <name type="scientific">Plakobranchus ocellatus</name>
    <dbReference type="NCBI Taxonomy" id="259542"/>
    <lineage>
        <taxon>Eukaryota</taxon>
        <taxon>Metazoa</taxon>
        <taxon>Spiralia</taxon>
        <taxon>Lophotrochozoa</taxon>
        <taxon>Mollusca</taxon>
        <taxon>Gastropoda</taxon>
        <taxon>Heterobranchia</taxon>
        <taxon>Euthyneura</taxon>
        <taxon>Panpulmonata</taxon>
        <taxon>Sacoglossa</taxon>
        <taxon>Placobranchoidea</taxon>
        <taxon>Plakobranchidae</taxon>
        <taxon>Plakobranchus</taxon>
    </lineage>
</organism>
<dbReference type="Gene3D" id="3.40.50.720">
    <property type="entry name" value="NAD(P)-binding Rossmann-like Domain"/>
    <property type="match status" value="1"/>
</dbReference>
<dbReference type="InterPro" id="IPR036291">
    <property type="entry name" value="NAD(P)-bd_dom_sf"/>
</dbReference>
<dbReference type="PANTHER" id="PTHR43975:SF2">
    <property type="entry name" value="EG:BACR7A4.14 PROTEIN-RELATED"/>
    <property type="match status" value="1"/>
</dbReference>
<dbReference type="InterPro" id="IPR002347">
    <property type="entry name" value="SDR_fam"/>
</dbReference>
<protein>
    <submittedName>
        <fullName evidence="1">Glucose 1-dehydrogenase</fullName>
    </submittedName>
</protein>
<dbReference type="AlphaFoldDB" id="A0AAV3ZG46"/>
<dbReference type="Pfam" id="PF13561">
    <property type="entry name" value="adh_short_C2"/>
    <property type="match status" value="1"/>
</dbReference>
<dbReference type="PANTHER" id="PTHR43975">
    <property type="entry name" value="ZGC:101858"/>
    <property type="match status" value="1"/>
</dbReference>
<accession>A0AAV3ZG46</accession>
<evidence type="ECO:0000313" key="1">
    <source>
        <dbReference type="EMBL" id="GFN93567.1"/>
    </source>
</evidence>
<dbReference type="FunFam" id="3.40.50.720:FF:000084">
    <property type="entry name" value="Short-chain dehydrogenase reductase"/>
    <property type="match status" value="1"/>
</dbReference>
<evidence type="ECO:0000313" key="2">
    <source>
        <dbReference type="Proteomes" id="UP000735302"/>
    </source>
</evidence>
<name>A0AAV3ZG46_9GAST</name>
<dbReference type="EMBL" id="BLXT01002362">
    <property type="protein sequence ID" value="GFN93567.1"/>
    <property type="molecule type" value="Genomic_DNA"/>
</dbReference>
<keyword evidence="2" id="KW-1185">Reference proteome</keyword>
<reference evidence="1 2" key="1">
    <citation type="journal article" date="2021" name="Elife">
        <title>Chloroplast acquisition without the gene transfer in kleptoplastic sea slugs, Plakobranchus ocellatus.</title>
        <authorList>
            <person name="Maeda T."/>
            <person name="Takahashi S."/>
            <person name="Yoshida T."/>
            <person name="Shimamura S."/>
            <person name="Takaki Y."/>
            <person name="Nagai Y."/>
            <person name="Toyoda A."/>
            <person name="Suzuki Y."/>
            <person name="Arimoto A."/>
            <person name="Ishii H."/>
            <person name="Satoh N."/>
            <person name="Nishiyama T."/>
            <person name="Hasebe M."/>
            <person name="Maruyama T."/>
            <person name="Minagawa J."/>
            <person name="Obokata J."/>
            <person name="Shigenobu S."/>
        </authorList>
    </citation>
    <scope>NUCLEOTIDE SEQUENCE [LARGE SCALE GENOMIC DNA]</scope>
</reference>
<dbReference type="SUPFAM" id="SSF51735">
    <property type="entry name" value="NAD(P)-binding Rossmann-fold domains"/>
    <property type="match status" value="1"/>
</dbReference>
<gene>
    <name evidence="1" type="ORF">PoB_002007300</name>
</gene>
<sequence>MASLSGKTVMVTGSSSGIGECTAILFASKGYHLTLCGRDSDRLQEAAEKCRQAAASSGHSFQVITVVGDMTDSAVREKALLDTHQAFGRLDVLVVNHGVMCPIKPFSDILEQDYDRVMDINLKSAFFLIQKAVPYLEQSRGCVVCNSSILSELPGQLGIPYNLSKAAMDHMVRCLALELGPKGIRINAVNPTFVVTGVDRDVGMNSEQRQSFFLSICQATPLAGAESSSCAEQAEVIAFLASDDARFITGQCLAVDGGLSCKGNPLLWRQ</sequence>